<dbReference type="AlphaFoldDB" id="U4R3A2"/>
<accession>U4R3A2</accession>
<dbReference type="Pfam" id="PF00753">
    <property type="entry name" value="Lactamase_B"/>
    <property type="match status" value="1"/>
</dbReference>
<name>U4R3A2_9FIRM</name>
<sequence length="291" mass="32733">MCKEVEIICYGVGFGDCIYVKLPNSLQILIDTGHSGAFSKVAAKLLNDGKNIDYVFLTHSHGDHIGGINQLFDNEKLKIKGIYYWAPAETKISPSNLKKINKLKDISVHKRRMIHCEQLDEDVIERMHSIFANYVNILYPITCGVHEYNNIDLNANSIVIDILIDSFHLLFMGDATSKNEQLILEQCKKNGIDLKKTIFWKIGHHASETASSSTFVDAILGDDFKKAVCSCKDSWTFDPDNNEPPSVNKINEINTKLKAFGEEINFTGKSRTIQDIKLKFKIDGGSVTYVP</sequence>
<dbReference type="PANTHER" id="PTHR30619:SF1">
    <property type="entry name" value="RECOMBINATION PROTEIN 2"/>
    <property type="match status" value="1"/>
</dbReference>
<evidence type="ECO:0000313" key="2">
    <source>
        <dbReference type="EMBL" id="EPR12199.1"/>
    </source>
</evidence>
<dbReference type="Proteomes" id="UP000016860">
    <property type="component" value="Unassembled WGS sequence"/>
</dbReference>
<dbReference type="RefSeq" id="WP_020815311.1">
    <property type="nucleotide sequence ID" value="NZ_ATAY01000030.1"/>
</dbReference>
<dbReference type="InterPro" id="IPR036866">
    <property type="entry name" value="RibonucZ/Hydroxyglut_hydro"/>
</dbReference>
<dbReference type="SUPFAM" id="SSF56281">
    <property type="entry name" value="Metallo-hydrolase/oxidoreductase"/>
    <property type="match status" value="1"/>
</dbReference>
<dbReference type="InterPro" id="IPR052159">
    <property type="entry name" value="Competence_DNA_uptake"/>
</dbReference>
<evidence type="ECO:0000313" key="3">
    <source>
        <dbReference type="Proteomes" id="UP000016860"/>
    </source>
</evidence>
<feature type="domain" description="Metallo-beta-lactamase" evidence="1">
    <location>
        <begin position="11"/>
        <end position="90"/>
    </location>
</feature>
<dbReference type="STRING" id="1330534.L323_08845"/>
<evidence type="ECO:0000259" key="1">
    <source>
        <dbReference type="Pfam" id="PF00753"/>
    </source>
</evidence>
<reference evidence="2 3" key="1">
    <citation type="journal article" date="2013" name="Genome Announc.">
        <title>Draft Genome Sequence of the Cellulolytic Bacterium Clostridium papyrosolvens C7 (ATCC 700395).</title>
        <authorList>
            <person name="Zepeda V."/>
            <person name="Dassa B."/>
            <person name="Borovok I."/>
            <person name="Lamed R."/>
            <person name="Bayer E.A."/>
            <person name="Cate J.H."/>
        </authorList>
    </citation>
    <scope>NUCLEOTIDE SEQUENCE [LARGE SCALE GENOMIC DNA]</scope>
    <source>
        <strain evidence="2 3">C7</strain>
    </source>
</reference>
<dbReference type="PANTHER" id="PTHR30619">
    <property type="entry name" value="DNA INTERNALIZATION/COMPETENCE PROTEIN COMEC/REC2"/>
    <property type="match status" value="1"/>
</dbReference>
<dbReference type="InterPro" id="IPR001279">
    <property type="entry name" value="Metallo-B-lactamas"/>
</dbReference>
<proteinExistence type="predicted"/>
<protein>
    <recommendedName>
        <fullName evidence="1">Metallo-beta-lactamase domain-containing protein</fullName>
    </recommendedName>
</protein>
<organism evidence="2 3">
    <name type="scientific">Ruminiclostridium papyrosolvens C7</name>
    <dbReference type="NCBI Taxonomy" id="1330534"/>
    <lineage>
        <taxon>Bacteria</taxon>
        <taxon>Bacillati</taxon>
        <taxon>Bacillota</taxon>
        <taxon>Clostridia</taxon>
        <taxon>Eubacteriales</taxon>
        <taxon>Oscillospiraceae</taxon>
        <taxon>Ruminiclostridium</taxon>
    </lineage>
</organism>
<comment type="caution">
    <text evidence="2">The sequence shown here is derived from an EMBL/GenBank/DDBJ whole genome shotgun (WGS) entry which is preliminary data.</text>
</comment>
<dbReference type="EMBL" id="ATAY01000030">
    <property type="protein sequence ID" value="EPR12199.1"/>
    <property type="molecule type" value="Genomic_DNA"/>
</dbReference>
<dbReference type="Gene3D" id="3.60.15.10">
    <property type="entry name" value="Ribonuclease Z/Hydroxyacylglutathione hydrolase-like"/>
    <property type="match status" value="1"/>
</dbReference>
<dbReference type="OrthoDB" id="9761531at2"/>
<gene>
    <name evidence="2" type="ORF">L323_08845</name>
</gene>
<dbReference type="PATRIC" id="fig|1330534.3.peg.1758"/>